<gene>
    <name evidence="1" type="ORF">PFMALIP_02959</name>
</gene>
<reference evidence="1 2" key="2">
    <citation type="submission" date="2013-02" db="EMBL/GenBank/DDBJ databases">
        <title>The Genome Sequence of Plasmodium falciparum MaliPS096_E11.</title>
        <authorList>
            <consortium name="The Broad Institute Genome Sequencing Platform"/>
            <consortium name="The Broad Institute Genome Sequencing Center for Infectious Disease"/>
            <person name="Neafsey D."/>
            <person name="Cheeseman I."/>
            <person name="Volkman S."/>
            <person name="Adams J."/>
            <person name="Walker B."/>
            <person name="Young S.K."/>
            <person name="Zeng Q."/>
            <person name="Gargeya S."/>
            <person name="Fitzgerald M."/>
            <person name="Haas B."/>
            <person name="Abouelleil A."/>
            <person name="Alvarado L."/>
            <person name="Arachchi H.M."/>
            <person name="Berlin A.M."/>
            <person name="Chapman S.B."/>
            <person name="Dewar J."/>
            <person name="Goldberg J."/>
            <person name="Griggs A."/>
            <person name="Gujja S."/>
            <person name="Hansen M."/>
            <person name="Howarth C."/>
            <person name="Imamovic A."/>
            <person name="Larimer J."/>
            <person name="McCowan C."/>
            <person name="Murphy C."/>
            <person name="Neiman D."/>
            <person name="Pearson M."/>
            <person name="Priest M."/>
            <person name="Roberts A."/>
            <person name="Saif S."/>
            <person name="Shea T."/>
            <person name="Sisk P."/>
            <person name="Sykes S."/>
            <person name="Wortman J."/>
            <person name="Nusbaum C."/>
            <person name="Birren B."/>
        </authorList>
    </citation>
    <scope>NUCLEOTIDE SEQUENCE [LARGE SCALE GENOMIC DNA]</scope>
    <source>
        <strain evidence="1 2">MaliPS096_E11</strain>
    </source>
</reference>
<sequence>MKVPTIKENINKAKPTFWNKPKGKMFFLTKKEKSISQAKEILRSLEKSNN</sequence>
<organism evidence="1 2">
    <name type="scientific">Plasmodium falciparum MaliPS096_E11</name>
    <dbReference type="NCBI Taxonomy" id="1036727"/>
    <lineage>
        <taxon>Eukaryota</taxon>
        <taxon>Sar</taxon>
        <taxon>Alveolata</taxon>
        <taxon>Apicomplexa</taxon>
        <taxon>Aconoidasida</taxon>
        <taxon>Haemosporida</taxon>
        <taxon>Plasmodiidae</taxon>
        <taxon>Plasmodium</taxon>
        <taxon>Plasmodium (Laverania)</taxon>
    </lineage>
</organism>
<dbReference type="EMBL" id="KI925551">
    <property type="protein sequence ID" value="ETW49002.1"/>
    <property type="molecule type" value="Genomic_DNA"/>
</dbReference>
<evidence type="ECO:0000313" key="2">
    <source>
        <dbReference type="Proteomes" id="UP000030699"/>
    </source>
</evidence>
<name>A0A024WPA5_PLAFA</name>
<dbReference type="AlphaFoldDB" id="A0A024WPA5"/>
<evidence type="ECO:0000313" key="1">
    <source>
        <dbReference type="EMBL" id="ETW49002.1"/>
    </source>
</evidence>
<protein>
    <submittedName>
        <fullName evidence="1">Uncharacterized protein</fullName>
    </submittedName>
</protein>
<accession>A0A024WPA5</accession>
<dbReference type="Proteomes" id="UP000030699">
    <property type="component" value="Unassembled WGS sequence"/>
</dbReference>
<proteinExistence type="predicted"/>
<reference evidence="1 2" key="1">
    <citation type="submission" date="2013-02" db="EMBL/GenBank/DDBJ databases">
        <title>The Genome Annotation of Plasmodium falciparum MaliPS096_E11.</title>
        <authorList>
            <consortium name="The Broad Institute Genome Sequencing Platform"/>
            <consortium name="The Broad Institute Genome Sequencing Center for Infectious Disease"/>
            <person name="Neafsey D."/>
            <person name="Hoffman S."/>
            <person name="Volkman S."/>
            <person name="Rosenthal P."/>
            <person name="Walker B."/>
            <person name="Young S.K."/>
            <person name="Zeng Q."/>
            <person name="Gargeya S."/>
            <person name="Fitzgerald M."/>
            <person name="Haas B."/>
            <person name="Abouelleil A."/>
            <person name="Allen A.W."/>
            <person name="Alvarado L."/>
            <person name="Arachchi H.M."/>
            <person name="Berlin A.M."/>
            <person name="Chapman S.B."/>
            <person name="Gainer-Dewar J."/>
            <person name="Goldberg J."/>
            <person name="Griggs A."/>
            <person name="Gujja S."/>
            <person name="Hansen M."/>
            <person name="Howarth C."/>
            <person name="Imamovic A."/>
            <person name="Ireland A."/>
            <person name="Larimer J."/>
            <person name="McCowan C."/>
            <person name="Murphy C."/>
            <person name="Pearson M."/>
            <person name="Poon T.W."/>
            <person name="Priest M."/>
            <person name="Roberts A."/>
            <person name="Saif S."/>
            <person name="Shea T."/>
            <person name="Sisk P."/>
            <person name="Sykes S."/>
            <person name="Wortman J."/>
            <person name="Nusbaum C."/>
            <person name="Birren B."/>
        </authorList>
    </citation>
    <scope>NUCLEOTIDE SEQUENCE [LARGE SCALE GENOMIC DNA]</scope>
    <source>
        <strain evidence="1 2">MaliPS096_E11</strain>
    </source>
</reference>